<evidence type="ECO:0000313" key="5">
    <source>
        <dbReference type="EMBL" id="JAQ03605.1"/>
    </source>
</evidence>
<dbReference type="EMBL" id="GBHO01029185">
    <property type="protein sequence ID" value="JAG14419.1"/>
    <property type="molecule type" value="Transcribed_RNA"/>
</dbReference>
<protein>
    <submittedName>
        <fullName evidence="5">Protein FRA10AC1</fullName>
    </submittedName>
</protein>
<evidence type="ECO:0000313" key="6">
    <source>
        <dbReference type="EMBL" id="JAQ06241.1"/>
    </source>
</evidence>
<dbReference type="EMBL" id="GDHC01012388">
    <property type="protein sequence ID" value="JAQ06241.1"/>
    <property type="molecule type" value="Transcribed_RNA"/>
</dbReference>
<gene>
    <name evidence="5" type="primary">Fra10ac1_1</name>
    <name evidence="6" type="synonym">Fra10ac1_3</name>
    <name evidence="3" type="ORF">CM83_69595</name>
    <name evidence="2" type="ORF">CM83_69596</name>
    <name evidence="5" type="ORF">g.64574</name>
    <name evidence="6" type="ORF">g.64577</name>
</gene>
<reference evidence="2" key="2">
    <citation type="submission" date="2014-07" db="EMBL/GenBank/DDBJ databases">
        <authorList>
            <person name="Hull J."/>
        </authorList>
    </citation>
    <scope>NUCLEOTIDE SEQUENCE</scope>
</reference>
<dbReference type="EMBL" id="GDHC01015024">
    <property type="protein sequence ID" value="JAQ03605.1"/>
    <property type="molecule type" value="Transcribed_RNA"/>
</dbReference>
<name>A0A0A9X338_LYGHE</name>
<feature type="compositionally biased region" description="Low complexity" evidence="1">
    <location>
        <begin position="171"/>
        <end position="191"/>
    </location>
</feature>
<dbReference type="AlphaFoldDB" id="A0A0A9X338"/>
<reference evidence="2" key="1">
    <citation type="journal article" date="2014" name="PLoS ONE">
        <title>Transcriptome-Based Identification of ABC Transporters in the Western Tarnished Plant Bug Lygus hesperus.</title>
        <authorList>
            <person name="Hull J.J."/>
            <person name="Chaney K."/>
            <person name="Geib S.M."/>
            <person name="Fabrick J.A."/>
            <person name="Brent C.S."/>
            <person name="Walsh D."/>
            <person name="Lavine L.C."/>
        </authorList>
    </citation>
    <scope>NUCLEOTIDE SEQUENCE</scope>
</reference>
<accession>A0A0A9X338</accession>
<dbReference type="EMBL" id="GBHO01004934">
    <property type="protein sequence ID" value="JAG38670.1"/>
    <property type="molecule type" value="Transcribed_RNA"/>
</dbReference>
<proteinExistence type="predicted"/>
<evidence type="ECO:0000313" key="3">
    <source>
        <dbReference type="EMBL" id="JAG38670.1"/>
    </source>
</evidence>
<reference evidence="4" key="3">
    <citation type="submission" date="2014-09" db="EMBL/GenBank/DDBJ databases">
        <authorList>
            <person name="Magalhaes I.L.F."/>
            <person name="Oliveira U."/>
            <person name="Santos F.R."/>
            <person name="Vidigal T.H.D.A."/>
            <person name="Brescovit A.D."/>
            <person name="Santos A.J."/>
        </authorList>
    </citation>
    <scope>NUCLEOTIDE SEQUENCE</scope>
</reference>
<feature type="compositionally biased region" description="Basic residues" evidence="1">
    <location>
        <begin position="160"/>
        <end position="169"/>
    </location>
</feature>
<dbReference type="InterPro" id="IPR050645">
    <property type="entry name" value="Histidine_acid_phosphatase"/>
</dbReference>
<sequence length="239" mass="28268">MASRFSYLRMNPFDFHKHLINNYILTKKGATNLLKRDTSRDKRDADVIRENHKFLWDEDEEPQTWEERLAKKYYDKLFKEFCITDLSRYKENMFAMRWQTEQELVVGKGQFICGSKHCAKDEGLRTWEVNFAYKEQGEKKNALVKLRLCDKCSAKLNHRHKKKEIKRLGKSNVSASHKSSSTSDITSTSPTNESSVDTHEDGKTPEPEPEEMDIWRKPVEVEEPSREDEFEKYLEHLLL</sequence>
<dbReference type="GO" id="GO:0016791">
    <property type="term" value="F:phosphatase activity"/>
    <property type="evidence" value="ECO:0007669"/>
    <property type="project" value="TreeGrafter"/>
</dbReference>
<dbReference type="Pfam" id="PF09725">
    <property type="entry name" value="Fra10Ac1"/>
    <property type="match status" value="1"/>
</dbReference>
<organism evidence="2">
    <name type="scientific">Lygus hesperus</name>
    <name type="common">Western plant bug</name>
    <dbReference type="NCBI Taxonomy" id="30085"/>
    <lineage>
        <taxon>Eukaryota</taxon>
        <taxon>Metazoa</taxon>
        <taxon>Ecdysozoa</taxon>
        <taxon>Arthropoda</taxon>
        <taxon>Hexapoda</taxon>
        <taxon>Insecta</taxon>
        <taxon>Pterygota</taxon>
        <taxon>Neoptera</taxon>
        <taxon>Paraneoptera</taxon>
        <taxon>Hemiptera</taxon>
        <taxon>Heteroptera</taxon>
        <taxon>Panheteroptera</taxon>
        <taxon>Cimicomorpha</taxon>
        <taxon>Miridae</taxon>
        <taxon>Mirini</taxon>
        <taxon>Lygus</taxon>
    </lineage>
</organism>
<dbReference type="PANTHER" id="PTHR11567:SF25">
    <property type="entry name" value="PROTEIN FRA10AC1"/>
    <property type="match status" value="1"/>
</dbReference>
<dbReference type="InterPro" id="IPR019129">
    <property type="entry name" value="Folate-sensitive_fs_Fra10Ac1"/>
</dbReference>
<evidence type="ECO:0000313" key="2">
    <source>
        <dbReference type="EMBL" id="JAG14419.1"/>
    </source>
</evidence>
<dbReference type="PANTHER" id="PTHR11567">
    <property type="entry name" value="ACID PHOSPHATASE-RELATED"/>
    <property type="match status" value="1"/>
</dbReference>
<feature type="region of interest" description="Disordered" evidence="1">
    <location>
        <begin position="160"/>
        <end position="230"/>
    </location>
</feature>
<evidence type="ECO:0000256" key="1">
    <source>
        <dbReference type="SAM" id="MobiDB-lite"/>
    </source>
</evidence>
<feature type="compositionally biased region" description="Basic and acidic residues" evidence="1">
    <location>
        <begin position="196"/>
        <end position="206"/>
    </location>
</feature>
<feature type="compositionally biased region" description="Basic and acidic residues" evidence="1">
    <location>
        <begin position="213"/>
        <end position="230"/>
    </location>
</feature>
<reference evidence="5" key="4">
    <citation type="journal article" date="2016" name="Gigascience">
        <title>De novo construction of an expanded transcriptome assembly for the western tarnished plant bug, Lygus hesperus.</title>
        <authorList>
            <person name="Tassone E.E."/>
            <person name="Geib S.M."/>
            <person name="Hall B."/>
            <person name="Fabrick J.A."/>
            <person name="Brent C.S."/>
            <person name="Hull J.J."/>
        </authorList>
    </citation>
    <scope>NUCLEOTIDE SEQUENCE</scope>
</reference>
<evidence type="ECO:0000313" key="4">
    <source>
        <dbReference type="EMBL" id="JAG55112.1"/>
    </source>
</evidence>
<dbReference type="EMBL" id="GBRD01010712">
    <property type="protein sequence ID" value="JAG55112.1"/>
    <property type="molecule type" value="Transcribed_RNA"/>
</dbReference>